<evidence type="ECO:0000313" key="2">
    <source>
        <dbReference type="EMBL" id="KPV51381.1"/>
    </source>
</evidence>
<name>A0A0N8PS05_9CHLR</name>
<proteinExistence type="predicted"/>
<feature type="transmembrane region" description="Helical" evidence="1">
    <location>
        <begin position="50"/>
        <end position="71"/>
    </location>
</feature>
<organism evidence="2 3">
    <name type="scientific">Kouleothrix aurantiaca</name>
    <dbReference type="NCBI Taxonomy" id="186479"/>
    <lineage>
        <taxon>Bacteria</taxon>
        <taxon>Bacillati</taxon>
        <taxon>Chloroflexota</taxon>
        <taxon>Chloroflexia</taxon>
        <taxon>Chloroflexales</taxon>
        <taxon>Roseiflexineae</taxon>
        <taxon>Roseiflexaceae</taxon>
        <taxon>Kouleothrix</taxon>
    </lineage>
</organism>
<dbReference type="PANTHER" id="PTHR35283">
    <property type="entry name" value="T12C22.21 PROTEIN"/>
    <property type="match status" value="1"/>
</dbReference>
<dbReference type="InterPro" id="IPR021414">
    <property type="entry name" value="DUF3054"/>
</dbReference>
<feature type="transmembrane region" description="Helical" evidence="1">
    <location>
        <begin position="16"/>
        <end position="38"/>
    </location>
</feature>
<evidence type="ECO:0008006" key="4">
    <source>
        <dbReference type="Google" id="ProtNLM"/>
    </source>
</evidence>
<evidence type="ECO:0000313" key="3">
    <source>
        <dbReference type="Proteomes" id="UP000050509"/>
    </source>
</evidence>
<feature type="transmembrane region" description="Helical" evidence="1">
    <location>
        <begin position="83"/>
        <end position="101"/>
    </location>
</feature>
<keyword evidence="3" id="KW-1185">Reference proteome</keyword>
<keyword evidence="1" id="KW-0472">Membrane</keyword>
<dbReference type="AlphaFoldDB" id="A0A0N8PS05"/>
<dbReference type="PANTHER" id="PTHR35283:SF3">
    <property type="entry name" value="T12C22.21 PROTEIN"/>
    <property type="match status" value="1"/>
</dbReference>
<gene>
    <name evidence="2" type="ORF">SE17_21510</name>
</gene>
<dbReference type="Pfam" id="PF11255">
    <property type="entry name" value="DUF3054"/>
    <property type="match status" value="1"/>
</dbReference>
<dbReference type="EMBL" id="LJCR01000937">
    <property type="protein sequence ID" value="KPV51381.1"/>
    <property type="molecule type" value="Genomic_DNA"/>
</dbReference>
<evidence type="ECO:0000256" key="1">
    <source>
        <dbReference type="SAM" id="Phobius"/>
    </source>
</evidence>
<keyword evidence="1" id="KW-0812">Transmembrane</keyword>
<accession>A0A0N8PS05</accession>
<dbReference type="Proteomes" id="UP000050509">
    <property type="component" value="Unassembled WGS sequence"/>
</dbReference>
<keyword evidence="1" id="KW-1133">Transmembrane helix</keyword>
<comment type="caution">
    <text evidence="2">The sequence shown here is derived from an EMBL/GenBank/DDBJ whole genome shotgun (WGS) entry which is preliminary data.</text>
</comment>
<reference evidence="2 3" key="1">
    <citation type="submission" date="2015-09" db="EMBL/GenBank/DDBJ databases">
        <title>Draft genome sequence of Kouleothrix aurantiaca JCM 19913.</title>
        <authorList>
            <person name="Hemp J."/>
        </authorList>
    </citation>
    <scope>NUCLEOTIDE SEQUENCE [LARGE SCALE GENOMIC DNA]</scope>
    <source>
        <strain evidence="2 3">COM-B</strain>
    </source>
</reference>
<feature type="transmembrane region" description="Helical" evidence="1">
    <location>
        <begin position="113"/>
        <end position="136"/>
    </location>
</feature>
<sequence length="142" mass="15280">MALTDRAQATPDLRQIGTLVAGDYIAFNVVTAIGLLSHGELTGLGRIGEILTIATPFAAGWFAVAPWLGAFRADVATQPKRTLARSALAWLIALPIGLLLWSLVRQKSVQPAFAIVTFITNLIVLLGWRGTFAWLAGRARSR</sequence>
<protein>
    <recommendedName>
        <fullName evidence="4">DUF3054 domain-containing protein</fullName>
    </recommendedName>
</protein>